<feature type="compositionally biased region" description="Basic residues" evidence="5">
    <location>
        <begin position="296"/>
        <end position="319"/>
    </location>
</feature>
<evidence type="ECO:0000256" key="2">
    <source>
        <dbReference type="ARBA" id="ARBA00023125"/>
    </source>
</evidence>
<dbReference type="Pfam" id="PF07702">
    <property type="entry name" value="UTRA"/>
    <property type="match status" value="1"/>
</dbReference>
<dbReference type="NCBIfam" id="TIGR02018">
    <property type="entry name" value="his_ut_repres"/>
    <property type="match status" value="1"/>
</dbReference>
<reference evidence="7 8" key="1">
    <citation type="submission" date="2009-01" db="EMBL/GenBank/DDBJ databases">
        <title>Complete sequence of chromosome of Methylobacterium nodulans ORS 2060.</title>
        <authorList>
            <consortium name="US DOE Joint Genome Institute"/>
            <person name="Lucas S."/>
            <person name="Copeland A."/>
            <person name="Lapidus A."/>
            <person name="Glavina del Rio T."/>
            <person name="Dalin E."/>
            <person name="Tice H."/>
            <person name="Bruce D."/>
            <person name="Goodwin L."/>
            <person name="Pitluck S."/>
            <person name="Sims D."/>
            <person name="Brettin T."/>
            <person name="Detter J.C."/>
            <person name="Han C."/>
            <person name="Larimer F."/>
            <person name="Land M."/>
            <person name="Hauser L."/>
            <person name="Kyrpides N."/>
            <person name="Ivanova N."/>
            <person name="Marx C.J."/>
            <person name="Richardson P."/>
        </authorList>
    </citation>
    <scope>NUCLEOTIDE SEQUENCE [LARGE SCALE GENOMIC DNA]</scope>
    <source>
        <strain evidence="8">LMG 21967 / CNCM I-2342 / ORS 2060</strain>
    </source>
</reference>
<dbReference type="SMART" id="SM00866">
    <property type="entry name" value="UTRA"/>
    <property type="match status" value="1"/>
</dbReference>
<dbReference type="GO" id="GO:0006547">
    <property type="term" value="P:L-histidine metabolic process"/>
    <property type="evidence" value="ECO:0007669"/>
    <property type="project" value="UniProtKB-UniRule"/>
</dbReference>
<evidence type="ECO:0000256" key="1">
    <source>
        <dbReference type="ARBA" id="ARBA00023015"/>
    </source>
</evidence>
<dbReference type="SMART" id="SM00345">
    <property type="entry name" value="HTH_GNTR"/>
    <property type="match status" value="1"/>
</dbReference>
<dbReference type="EMBL" id="CP001349">
    <property type="protein sequence ID" value="ACL56048.1"/>
    <property type="molecule type" value="Genomic_DNA"/>
</dbReference>
<feature type="region of interest" description="Disordered" evidence="5">
    <location>
        <begin position="276"/>
        <end position="448"/>
    </location>
</feature>
<dbReference type="InterPro" id="IPR055156">
    <property type="entry name" value="HutF-like_N"/>
</dbReference>
<dbReference type="GO" id="GO:0003700">
    <property type="term" value="F:DNA-binding transcription factor activity"/>
    <property type="evidence" value="ECO:0007669"/>
    <property type="project" value="UniProtKB-UniRule"/>
</dbReference>
<evidence type="ECO:0000256" key="5">
    <source>
        <dbReference type="SAM" id="MobiDB-lite"/>
    </source>
</evidence>
<dbReference type="HOGENOM" id="CLU_401052_0_0_5"/>
<dbReference type="InterPro" id="IPR028978">
    <property type="entry name" value="Chorismate_lyase_/UTRA_dom_sf"/>
</dbReference>
<evidence type="ECO:0000259" key="6">
    <source>
        <dbReference type="PROSITE" id="PS50949"/>
    </source>
</evidence>
<keyword evidence="2" id="KW-0238">DNA-binding</keyword>
<dbReference type="InterPro" id="IPR010248">
    <property type="entry name" value="His_ut_repres"/>
</dbReference>
<dbReference type="Gene3D" id="3.20.20.140">
    <property type="entry name" value="Metal-dependent hydrolases"/>
    <property type="match status" value="1"/>
</dbReference>
<dbReference type="Gene3D" id="1.10.10.10">
    <property type="entry name" value="Winged helix-like DNA-binding domain superfamily/Winged helix DNA-binding domain"/>
    <property type="match status" value="1"/>
</dbReference>
<dbReference type="InterPro" id="IPR010252">
    <property type="entry name" value="HutF"/>
</dbReference>
<dbReference type="Proteomes" id="UP000008207">
    <property type="component" value="Chromosome"/>
</dbReference>
<dbReference type="GO" id="GO:0016787">
    <property type="term" value="F:hydrolase activity"/>
    <property type="evidence" value="ECO:0007669"/>
    <property type="project" value="InterPro"/>
</dbReference>
<feature type="compositionally biased region" description="Gly residues" evidence="5">
    <location>
        <begin position="419"/>
        <end position="429"/>
    </location>
</feature>
<feature type="domain" description="HTH gntR-type" evidence="6">
    <location>
        <begin position="456"/>
        <end position="524"/>
    </location>
</feature>
<dbReference type="CDD" id="cd07377">
    <property type="entry name" value="WHTH_GntR"/>
    <property type="match status" value="1"/>
</dbReference>
<dbReference type="SUPFAM" id="SSF64288">
    <property type="entry name" value="Chorismate lyase-like"/>
    <property type="match status" value="1"/>
</dbReference>
<keyword evidence="8" id="KW-1185">Reference proteome</keyword>
<dbReference type="Pfam" id="PF00392">
    <property type="entry name" value="GntR"/>
    <property type="match status" value="1"/>
</dbReference>
<dbReference type="Gene3D" id="3.40.1410.10">
    <property type="entry name" value="Chorismate lyase-like"/>
    <property type="match status" value="1"/>
</dbReference>
<dbReference type="InterPro" id="IPR036388">
    <property type="entry name" value="WH-like_DNA-bd_sf"/>
</dbReference>
<organism evidence="7 8">
    <name type="scientific">Methylobacterium nodulans (strain LMG 21967 / CNCM I-2342 / ORS 2060)</name>
    <dbReference type="NCBI Taxonomy" id="460265"/>
    <lineage>
        <taxon>Bacteria</taxon>
        <taxon>Pseudomonadati</taxon>
        <taxon>Pseudomonadota</taxon>
        <taxon>Alphaproteobacteria</taxon>
        <taxon>Hyphomicrobiales</taxon>
        <taxon>Methylobacteriaceae</taxon>
        <taxon>Methylobacterium</taxon>
    </lineage>
</organism>
<dbReference type="eggNOG" id="COG2188">
    <property type="taxonomic scope" value="Bacteria"/>
</dbReference>
<name>B8II10_METNO</name>
<evidence type="ECO:0000256" key="4">
    <source>
        <dbReference type="NCBIfam" id="TIGR02018"/>
    </source>
</evidence>
<dbReference type="SUPFAM" id="SSF46785">
    <property type="entry name" value="Winged helix' DNA-binding domain"/>
    <property type="match status" value="1"/>
</dbReference>
<dbReference type="PANTHER" id="PTHR44846">
    <property type="entry name" value="MANNOSYL-D-GLYCERATE TRANSPORT/METABOLISM SYSTEM REPRESSOR MNGR-RELATED"/>
    <property type="match status" value="1"/>
</dbReference>
<evidence type="ECO:0000256" key="3">
    <source>
        <dbReference type="ARBA" id="ARBA00023163"/>
    </source>
</evidence>
<dbReference type="InterPro" id="IPR050679">
    <property type="entry name" value="Bact_HTH_transcr_reg"/>
</dbReference>
<dbReference type="InterPro" id="IPR011663">
    <property type="entry name" value="UTRA"/>
</dbReference>
<dbReference type="NCBIfam" id="TIGR02022">
    <property type="entry name" value="hutF"/>
    <property type="match status" value="1"/>
</dbReference>
<dbReference type="InterPro" id="IPR032466">
    <property type="entry name" value="Metal_Hydrolase"/>
</dbReference>
<dbReference type="InterPro" id="IPR000524">
    <property type="entry name" value="Tscrpt_reg_HTH_GntR"/>
</dbReference>
<dbReference type="PROSITE" id="PS50949">
    <property type="entry name" value="HTH_GNTR"/>
    <property type="match status" value="1"/>
</dbReference>
<dbReference type="KEGG" id="mno:Mnod_1040"/>
<dbReference type="InterPro" id="IPR036390">
    <property type="entry name" value="WH_DNA-bd_sf"/>
</dbReference>
<dbReference type="GO" id="GO:0003677">
    <property type="term" value="F:DNA binding"/>
    <property type="evidence" value="ECO:0007669"/>
    <property type="project" value="UniProtKB-UniRule"/>
</dbReference>
<dbReference type="eggNOG" id="COG0402">
    <property type="taxonomic scope" value="Bacteria"/>
</dbReference>
<dbReference type="STRING" id="460265.Mnod_1040"/>
<sequence>MARLWFRSALLPDGWAEGVALDIRDGRITAVTRGVPAAPGDETGVIGLPGLPNLHSHAFQRGMAGLAERRGAGLDSFWTWREVMYRFVDRMQPDDVEAVAAQAYVEMLEAGFTRVGEFHYLHHDPAGAPYADPAEMASRIAAAADATGIGLTLLPVYYAHGGFGPLPPSAGQRRFVTDPERFADLMAASRRAVAGLPDAVVGVAPHSLRAATPAEVEALLPLAGGGPVHIHVAEQVREVEECLAATGARPVDLLLDHAPVDGRWCLIHATHLSEAETPPARAERRGRGALPDHRGQSRRRPVSACRLRPRGRAVRHRQRLERADLGRGGDAAPRIRPAPRGARAQHRDLAALPLDRAGARRGLPRRGRAGARGGLRARGGVPRRHRRPRSRPSGPRGARRRCVARRLDLRRPRRRGGERLAGGAAGRGAGPAPEARGGGGTLPVRPGKARRVTRAATLNARIRGDLEGRILSGEWPPGHRIPFESELSALYGCSRMTVNKVLAGLAEAGLIERRRRAGSFVARPARQSAVLQIPDIPSEIEARGARYALELVARRERPAGAAEPAESGFTPGQPLLDLTCRHLADGRPFAWEERLISLAAVPAAAAADFARVPPGTWLLRHVPWTEASHRITAINAAARLARALDLPLGGACLAVERRTWRGGETLTYVRQIFRGDTYSLGARFSP</sequence>
<dbReference type="PANTHER" id="PTHR44846:SF16">
    <property type="entry name" value="TRANSCRIPTIONAL REGULATOR PHNF-RELATED"/>
    <property type="match status" value="1"/>
</dbReference>
<feature type="compositionally biased region" description="Basic and acidic residues" evidence="5">
    <location>
        <begin position="405"/>
        <end position="418"/>
    </location>
</feature>
<evidence type="ECO:0000313" key="7">
    <source>
        <dbReference type="EMBL" id="ACL56048.1"/>
    </source>
</evidence>
<feature type="compositionally biased region" description="Basic and acidic residues" evidence="5">
    <location>
        <begin position="281"/>
        <end position="295"/>
    </location>
</feature>
<keyword evidence="3" id="KW-0804">Transcription</keyword>
<feature type="compositionally biased region" description="Low complexity" evidence="5">
    <location>
        <begin position="330"/>
        <end position="342"/>
    </location>
</feature>
<feature type="compositionally biased region" description="Basic residues" evidence="5">
    <location>
        <begin position="381"/>
        <end position="390"/>
    </location>
</feature>
<evidence type="ECO:0000313" key="8">
    <source>
        <dbReference type="Proteomes" id="UP000008207"/>
    </source>
</evidence>
<dbReference type="InterPro" id="IPR006680">
    <property type="entry name" value="Amidohydro-rel"/>
</dbReference>
<gene>
    <name evidence="7" type="ordered locus">Mnod_1040</name>
</gene>
<accession>B8II10</accession>
<proteinExistence type="predicted"/>
<protein>
    <recommendedName>
        <fullName evidence="4">Histidine utilization repressor</fullName>
    </recommendedName>
</protein>
<keyword evidence="1" id="KW-0805">Transcription regulation</keyword>
<dbReference type="GO" id="GO:0045892">
    <property type="term" value="P:negative regulation of DNA-templated transcription"/>
    <property type="evidence" value="ECO:0007669"/>
    <property type="project" value="UniProtKB-UniRule"/>
</dbReference>
<dbReference type="Pfam" id="PF01979">
    <property type="entry name" value="Amidohydro_1"/>
    <property type="match status" value="1"/>
</dbReference>
<dbReference type="SUPFAM" id="SSF51556">
    <property type="entry name" value="Metallo-dependent hydrolases"/>
    <property type="match status" value="1"/>
</dbReference>
<dbReference type="Pfam" id="PF22429">
    <property type="entry name" value="HutF_N"/>
    <property type="match status" value="1"/>
</dbReference>
<dbReference type="AlphaFoldDB" id="B8II10"/>